<gene>
    <name evidence="2" type="ORF">KCV03_g153</name>
</gene>
<evidence type="ECO:0000313" key="3">
    <source>
        <dbReference type="Proteomes" id="UP000767238"/>
    </source>
</evidence>
<protein>
    <submittedName>
        <fullName evidence="2">Uncharacterized protein</fullName>
    </submittedName>
</protein>
<evidence type="ECO:0000256" key="1">
    <source>
        <dbReference type="SAM" id="Phobius"/>
    </source>
</evidence>
<feature type="transmembrane region" description="Helical" evidence="1">
    <location>
        <begin position="39"/>
        <end position="61"/>
    </location>
</feature>
<reference evidence="2" key="1">
    <citation type="journal article" date="2021" name="J Fungi (Basel)">
        <title>Virulence traits and population genomics of the black yeast Aureobasidium melanogenum.</title>
        <authorList>
            <person name="Cernosa A."/>
            <person name="Sun X."/>
            <person name="Gostincar C."/>
            <person name="Fang C."/>
            <person name="Gunde-Cimerman N."/>
            <person name="Song Z."/>
        </authorList>
    </citation>
    <scope>NUCLEOTIDE SEQUENCE</scope>
    <source>
        <strain evidence="2">EXF-8016</strain>
    </source>
</reference>
<proteinExistence type="predicted"/>
<comment type="caution">
    <text evidence="2">The sequence shown here is derived from an EMBL/GenBank/DDBJ whole genome shotgun (WGS) entry which is preliminary data.</text>
</comment>
<feature type="non-terminal residue" evidence="2">
    <location>
        <position position="203"/>
    </location>
</feature>
<sequence>MPAAGLAKPLPPPAVAAELPAGISSASLSAISCEQIERAIGCGIVVFVSCFTVLIITLVTAHVGHVDSLWCGGWDIMNTLNRASCRSRSSSRVKKGRGTGEVDFESFGNGRTTRLHDALLSCFRRSWDTEKHLVLLGGEIAVIFATAVEEEGMEGELPSVSLADFVMFLPPFQRTLRPSSESSNFVLKSSRAFLANSGVTLRV</sequence>
<organism evidence="2 3">
    <name type="scientific">Aureobasidium melanogenum</name>
    <name type="common">Aureobasidium pullulans var. melanogenum</name>
    <dbReference type="NCBI Taxonomy" id="46634"/>
    <lineage>
        <taxon>Eukaryota</taxon>
        <taxon>Fungi</taxon>
        <taxon>Dikarya</taxon>
        <taxon>Ascomycota</taxon>
        <taxon>Pezizomycotina</taxon>
        <taxon>Dothideomycetes</taxon>
        <taxon>Dothideomycetidae</taxon>
        <taxon>Dothideales</taxon>
        <taxon>Saccotheciaceae</taxon>
        <taxon>Aureobasidium</taxon>
    </lineage>
</organism>
<dbReference type="Proteomes" id="UP000767238">
    <property type="component" value="Unassembled WGS sequence"/>
</dbReference>
<keyword evidence="1" id="KW-1133">Transmembrane helix</keyword>
<reference evidence="2" key="2">
    <citation type="submission" date="2021-08" db="EMBL/GenBank/DDBJ databases">
        <authorList>
            <person name="Gostincar C."/>
            <person name="Sun X."/>
            <person name="Song Z."/>
            <person name="Gunde-Cimerman N."/>
        </authorList>
    </citation>
    <scope>NUCLEOTIDE SEQUENCE</scope>
    <source>
        <strain evidence="2">EXF-8016</strain>
    </source>
</reference>
<keyword evidence="1" id="KW-0812">Transmembrane</keyword>
<dbReference type="EMBL" id="JAHFYH010000001">
    <property type="protein sequence ID" value="KAH0238073.1"/>
    <property type="molecule type" value="Genomic_DNA"/>
</dbReference>
<name>A0A9P8KDB3_AURME</name>
<accession>A0A9P8KDB3</accession>
<dbReference type="AlphaFoldDB" id="A0A9P8KDB3"/>
<keyword evidence="1" id="KW-0472">Membrane</keyword>
<evidence type="ECO:0000313" key="2">
    <source>
        <dbReference type="EMBL" id="KAH0238073.1"/>
    </source>
</evidence>